<reference evidence="2 3" key="1">
    <citation type="submission" date="2020-05" db="EMBL/GenBank/DDBJ databases">
        <title>Mucilaginibacter mali sp. nov.</title>
        <authorList>
            <person name="Kim H.S."/>
            <person name="Lee K.C."/>
            <person name="Suh M.K."/>
            <person name="Kim J.-S."/>
            <person name="Han K.-I."/>
            <person name="Eom M.K."/>
            <person name="Shin Y.K."/>
            <person name="Lee J.-S."/>
        </authorList>
    </citation>
    <scope>NUCLEOTIDE SEQUENCE [LARGE SCALE GENOMIC DNA]</scope>
    <source>
        <strain evidence="2 3">G2-14</strain>
    </source>
</reference>
<dbReference type="KEGG" id="mmab:HQ865_06535"/>
<evidence type="ECO:0000256" key="1">
    <source>
        <dbReference type="SAM" id="Phobius"/>
    </source>
</evidence>
<keyword evidence="1" id="KW-0472">Membrane</keyword>
<dbReference type="RefSeq" id="WP_173414120.1">
    <property type="nucleotide sequence ID" value="NZ_CP054139.1"/>
</dbReference>
<dbReference type="AlphaFoldDB" id="A0A7D4Q025"/>
<evidence type="ECO:0000313" key="3">
    <source>
        <dbReference type="Proteomes" id="UP000505355"/>
    </source>
</evidence>
<gene>
    <name evidence="2" type="ORF">HQ865_06535</name>
</gene>
<keyword evidence="1" id="KW-1133">Transmembrane helix</keyword>
<sequence length="58" mass="6876">MDVNYWVVGLVLLMVVVLLILFFRKNRKDEKNLVDEIQQQELRPEKGTMDDVDKDNLV</sequence>
<name>A0A7D4Q025_9SPHI</name>
<proteinExistence type="predicted"/>
<dbReference type="EMBL" id="CP054139">
    <property type="protein sequence ID" value="QKJ29426.1"/>
    <property type="molecule type" value="Genomic_DNA"/>
</dbReference>
<organism evidence="2 3">
    <name type="scientific">Mucilaginibacter mali</name>
    <dbReference type="NCBI Taxonomy" id="2740462"/>
    <lineage>
        <taxon>Bacteria</taxon>
        <taxon>Pseudomonadati</taxon>
        <taxon>Bacteroidota</taxon>
        <taxon>Sphingobacteriia</taxon>
        <taxon>Sphingobacteriales</taxon>
        <taxon>Sphingobacteriaceae</taxon>
        <taxon>Mucilaginibacter</taxon>
    </lineage>
</organism>
<dbReference type="Proteomes" id="UP000505355">
    <property type="component" value="Chromosome"/>
</dbReference>
<protein>
    <submittedName>
        <fullName evidence="2">Uncharacterized protein</fullName>
    </submittedName>
</protein>
<keyword evidence="3" id="KW-1185">Reference proteome</keyword>
<keyword evidence="1" id="KW-0812">Transmembrane</keyword>
<evidence type="ECO:0000313" key="2">
    <source>
        <dbReference type="EMBL" id="QKJ29426.1"/>
    </source>
</evidence>
<accession>A0A7D4Q025</accession>
<feature type="transmembrane region" description="Helical" evidence="1">
    <location>
        <begin position="6"/>
        <end position="23"/>
    </location>
</feature>